<name>A0A2T2P3T3_CORCC</name>
<dbReference type="AlphaFoldDB" id="A0A2T2P3T3"/>
<sequence length="131" mass="13567">MRVGHSPATLRVSSQKQGLGLLDSWALGILLPTKLDLMAAVLGAVASLIVGSNGGRRDSCSTHGSPALDPIPPNSALVIGQRLVQFASRYPKIPLPTALLASGRQEVGVRDFFCTLPSGPAAVVGLLKHPP</sequence>
<evidence type="ECO:0000313" key="2">
    <source>
        <dbReference type="Proteomes" id="UP000240883"/>
    </source>
</evidence>
<proteinExistence type="predicted"/>
<dbReference type="Proteomes" id="UP000240883">
    <property type="component" value="Unassembled WGS sequence"/>
</dbReference>
<accession>A0A2T2P3T3</accession>
<reference evidence="1 2" key="1">
    <citation type="journal article" date="2018" name="Front. Microbiol.">
        <title>Genome-Wide Analysis of Corynespora cassiicola Leaf Fall Disease Putative Effectors.</title>
        <authorList>
            <person name="Lopez D."/>
            <person name="Ribeiro S."/>
            <person name="Label P."/>
            <person name="Fumanal B."/>
            <person name="Venisse J.S."/>
            <person name="Kohler A."/>
            <person name="de Oliveira R.R."/>
            <person name="Labutti K."/>
            <person name="Lipzen A."/>
            <person name="Lail K."/>
            <person name="Bauer D."/>
            <person name="Ohm R.A."/>
            <person name="Barry K.W."/>
            <person name="Spatafora J."/>
            <person name="Grigoriev I.V."/>
            <person name="Martin F.M."/>
            <person name="Pujade-Renaud V."/>
        </authorList>
    </citation>
    <scope>NUCLEOTIDE SEQUENCE [LARGE SCALE GENOMIC DNA]</scope>
    <source>
        <strain evidence="1 2">Philippines</strain>
    </source>
</reference>
<gene>
    <name evidence="1" type="ORF">BS50DRAFT_630396</name>
</gene>
<protein>
    <submittedName>
        <fullName evidence="1">Uncharacterized protein</fullName>
    </submittedName>
</protein>
<evidence type="ECO:0000313" key="1">
    <source>
        <dbReference type="EMBL" id="PSN72347.1"/>
    </source>
</evidence>
<organism evidence="1 2">
    <name type="scientific">Corynespora cassiicola Philippines</name>
    <dbReference type="NCBI Taxonomy" id="1448308"/>
    <lineage>
        <taxon>Eukaryota</taxon>
        <taxon>Fungi</taxon>
        <taxon>Dikarya</taxon>
        <taxon>Ascomycota</taxon>
        <taxon>Pezizomycotina</taxon>
        <taxon>Dothideomycetes</taxon>
        <taxon>Pleosporomycetidae</taxon>
        <taxon>Pleosporales</taxon>
        <taxon>Corynesporascaceae</taxon>
        <taxon>Corynespora</taxon>
    </lineage>
</organism>
<keyword evidence="2" id="KW-1185">Reference proteome</keyword>
<dbReference type="EMBL" id="KZ678130">
    <property type="protein sequence ID" value="PSN72347.1"/>
    <property type="molecule type" value="Genomic_DNA"/>
</dbReference>